<accession>A0A024T9S2</accession>
<dbReference type="GeneID" id="20092127"/>
<gene>
    <name evidence="2" type="ORF">H310_15077</name>
</gene>
<dbReference type="AlphaFoldDB" id="A0A024T9S2"/>
<protein>
    <submittedName>
        <fullName evidence="2">Uncharacterized protein</fullName>
    </submittedName>
</protein>
<sequence length="279" mass="31665">MTPIDYLPESSFTSRVTFGDNDVAYTATDSLIFRLVDKRRTPRSLEPEYLVEYVDGHKHGIRASKLQEYRTYIDSCVSDSERLPPRQLDQLERVGADSQTFQGAVELSSLVTNPGALAPSDTFEKYKDFLRLFQASFKMFALEQTTFDRSSEDDLPATHTPPPNSDDKAKSVAPSIPRAPIVLDAEAVKRLDHVDLSAEAKKAYLQLRSSKSCQRWVESFQSLPVWSRYAWIWYGHYGEAGYVVDQSANHPKSGLSRAKKAWLLLGGDLYRMERHSVFQ</sequence>
<evidence type="ECO:0000313" key="2">
    <source>
        <dbReference type="EMBL" id="ETV90092.1"/>
    </source>
</evidence>
<proteinExistence type="predicted"/>
<evidence type="ECO:0000256" key="1">
    <source>
        <dbReference type="SAM" id="MobiDB-lite"/>
    </source>
</evidence>
<dbReference type="EMBL" id="KI914111">
    <property type="protein sequence ID" value="ETV90092.1"/>
    <property type="molecule type" value="Genomic_DNA"/>
</dbReference>
<name>A0A024T9S2_9STRA</name>
<reference evidence="2" key="1">
    <citation type="submission" date="2013-12" db="EMBL/GenBank/DDBJ databases">
        <title>The Genome Sequence of Aphanomyces invadans NJM9701.</title>
        <authorList>
            <consortium name="The Broad Institute Genomics Platform"/>
            <person name="Russ C."/>
            <person name="Tyler B."/>
            <person name="van West P."/>
            <person name="Dieguez-Uribeondo J."/>
            <person name="Young S.K."/>
            <person name="Zeng Q."/>
            <person name="Gargeya S."/>
            <person name="Fitzgerald M."/>
            <person name="Abouelleil A."/>
            <person name="Alvarado L."/>
            <person name="Chapman S.B."/>
            <person name="Gainer-Dewar J."/>
            <person name="Goldberg J."/>
            <person name="Griggs A."/>
            <person name="Gujja S."/>
            <person name="Hansen M."/>
            <person name="Howarth C."/>
            <person name="Imamovic A."/>
            <person name="Ireland A."/>
            <person name="Larimer J."/>
            <person name="McCowan C."/>
            <person name="Murphy C."/>
            <person name="Pearson M."/>
            <person name="Poon T.W."/>
            <person name="Priest M."/>
            <person name="Roberts A."/>
            <person name="Saif S."/>
            <person name="Shea T."/>
            <person name="Sykes S."/>
            <person name="Wortman J."/>
            <person name="Nusbaum C."/>
            <person name="Birren B."/>
        </authorList>
    </citation>
    <scope>NUCLEOTIDE SEQUENCE [LARGE SCALE GENOMIC DNA]</scope>
    <source>
        <strain evidence="2">NJM9701</strain>
    </source>
</reference>
<feature type="region of interest" description="Disordered" evidence="1">
    <location>
        <begin position="150"/>
        <end position="172"/>
    </location>
</feature>
<organism evidence="2">
    <name type="scientific">Aphanomyces invadans</name>
    <dbReference type="NCBI Taxonomy" id="157072"/>
    <lineage>
        <taxon>Eukaryota</taxon>
        <taxon>Sar</taxon>
        <taxon>Stramenopiles</taxon>
        <taxon>Oomycota</taxon>
        <taxon>Saprolegniomycetes</taxon>
        <taxon>Saprolegniales</taxon>
        <taxon>Verrucalvaceae</taxon>
        <taxon>Aphanomyces</taxon>
    </lineage>
</organism>
<dbReference type="OrthoDB" id="87762at2759"/>
<dbReference type="VEuPathDB" id="FungiDB:H310_15077"/>
<dbReference type="RefSeq" id="XP_008881277.1">
    <property type="nucleotide sequence ID" value="XM_008883055.1"/>
</dbReference>